<evidence type="ECO:0000259" key="6">
    <source>
        <dbReference type="PROSITE" id="PS51123"/>
    </source>
</evidence>
<dbReference type="InterPro" id="IPR006665">
    <property type="entry name" value="OmpA-like"/>
</dbReference>
<evidence type="ECO:0000256" key="1">
    <source>
        <dbReference type="ARBA" id="ARBA00004442"/>
    </source>
</evidence>
<dbReference type="PANTHER" id="PTHR30329:SF21">
    <property type="entry name" value="LIPOPROTEIN YIAD-RELATED"/>
    <property type="match status" value="1"/>
</dbReference>
<reference evidence="7" key="2">
    <citation type="submission" date="2023-01" db="EMBL/GenBank/DDBJ databases">
        <title>Draft genome sequence of Portibacter lacus strain NBRC 108769.</title>
        <authorList>
            <person name="Sun Q."/>
            <person name="Mori K."/>
        </authorList>
    </citation>
    <scope>NUCLEOTIDE SEQUENCE</scope>
    <source>
        <strain evidence="7">NBRC 108769</strain>
    </source>
</reference>
<proteinExistence type="predicted"/>
<dbReference type="InterPro" id="IPR036737">
    <property type="entry name" value="OmpA-like_sf"/>
</dbReference>
<keyword evidence="2 4" id="KW-0472">Membrane</keyword>
<evidence type="ECO:0000313" key="7">
    <source>
        <dbReference type="EMBL" id="GLR17013.1"/>
    </source>
</evidence>
<dbReference type="Pfam" id="PF00691">
    <property type="entry name" value="OmpA"/>
    <property type="match status" value="1"/>
</dbReference>
<feature type="domain" description="OmpA-like" evidence="6">
    <location>
        <begin position="282"/>
        <end position="399"/>
    </location>
</feature>
<feature type="signal peptide" evidence="5">
    <location>
        <begin position="1"/>
        <end position="21"/>
    </location>
</feature>
<dbReference type="Gene3D" id="3.30.1330.60">
    <property type="entry name" value="OmpA-like domain"/>
    <property type="match status" value="1"/>
</dbReference>
<dbReference type="InterPro" id="IPR006664">
    <property type="entry name" value="OMP_bac"/>
</dbReference>
<gene>
    <name evidence="7" type="ORF">GCM10007940_16280</name>
</gene>
<evidence type="ECO:0000256" key="2">
    <source>
        <dbReference type="ARBA" id="ARBA00023136"/>
    </source>
</evidence>
<dbReference type="RefSeq" id="WP_235290808.1">
    <property type="nucleotide sequence ID" value="NZ_BSOH01000007.1"/>
</dbReference>
<dbReference type="PROSITE" id="PS51123">
    <property type="entry name" value="OMPA_2"/>
    <property type="match status" value="1"/>
</dbReference>
<dbReference type="Proteomes" id="UP001156666">
    <property type="component" value="Unassembled WGS sequence"/>
</dbReference>
<keyword evidence="5" id="KW-0732">Signal</keyword>
<dbReference type="PANTHER" id="PTHR30329">
    <property type="entry name" value="STATOR ELEMENT OF FLAGELLAR MOTOR COMPLEX"/>
    <property type="match status" value="1"/>
</dbReference>
<comment type="subcellular location">
    <subcellularLocation>
        <location evidence="1">Cell outer membrane</location>
    </subcellularLocation>
</comment>
<reference evidence="7" key="1">
    <citation type="journal article" date="2014" name="Int. J. Syst. Evol. Microbiol.">
        <title>Complete genome sequence of Corynebacterium casei LMG S-19264T (=DSM 44701T), isolated from a smear-ripened cheese.</title>
        <authorList>
            <consortium name="US DOE Joint Genome Institute (JGI-PGF)"/>
            <person name="Walter F."/>
            <person name="Albersmeier A."/>
            <person name="Kalinowski J."/>
            <person name="Ruckert C."/>
        </authorList>
    </citation>
    <scope>NUCLEOTIDE SEQUENCE</scope>
    <source>
        <strain evidence="7">NBRC 108769</strain>
    </source>
</reference>
<dbReference type="Gene3D" id="2.60.120.260">
    <property type="entry name" value="Galactose-binding domain-like"/>
    <property type="match status" value="1"/>
</dbReference>
<comment type="caution">
    <text evidence="7">The sequence shown here is derived from an EMBL/GenBank/DDBJ whole genome shotgun (WGS) entry which is preliminary data.</text>
</comment>
<keyword evidence="8" id="KW-1185">Reference proteome</keyword>
<feature type="chain" id="PRO_5041231982" description="OmpA-like domain-containing protein" evidence="5">
    <location>
        <begin position="22"/>
        <end position="399"/>
    </location>
</feature>
<dbReference type="EMBL" id="BSOH01000007">
    <property type="protein sequence ID" value="GLR17013.1"/>
    <property type="molecule type" value="Genomic_DNA"/>
</dbReference>
<dbReference type="PRINTS" id="PR01021">
    <property type="entry name" value="OMPADOMAIN"/>
</dbReference>
<dbReference type="CDD" id="cd07185">
    <property type="entry name" value="OmpA_C-like"/>
    <property type="match status" value="1"/>
</dbReference>
<sequence>MKILTGISFIFCLLVGFSAQAQEEVIYLKNPSFEGLPRAGGAAYSGISAAGWIDCGPFMFPSETPPDIHPGNFFRVQKPAQDGKTYIGLVARENETWESVSQLLSAPLKEGQCYSINLFLSRSDNYVNKQTNDSSDEVKSQGNPLVLRIYGGLRPCEKKQILAESQLISHTDWRNYEFEFEASDNIYYLTLEAFYKTPVLLPYNGNLLIDNISEIKRIPCPNEEPFEVAETPVKPKPKVVTPKPNPKDVVEPEVAKNDVPEEIVPRPKKQKIITQELNSETIAKGQTIQINKLYFAADSSSINKDSYSALNEVYDFLEENPNIRIEIGGHTNGIPPSAYCDKLSTERAKEIAEYIIRKGIRPSRLEYKGYGKRKPIASNDTKEGRKRNQRVEITILNVN</sequence>
<dbReference type="AlphaFoldDB" id="A0AA37SRY1"/>
<accession>A0AA37SRY1</accession>
<dbReference type="InterPro" id="IPR050330">
    <property type="entry name" value="Bact_OuterMem_StrucFunc"/>
</dbReference>
<evidence type="ECO:0000256" key="5">
    <source>
        <dbReference type="SAM" id="SignalP"/>
    </source>
</evidence>
<organism evidence="7 8">
    <name type="scientific">Portibacter lacus</name>
    <dbReference type="NCBI Taxonomy" id="1099794"/>
    <lineage>
        <taxon>Bacteria</taxon>
        <taxon>Pseudomonadati</taxon>
        <taxon>Bacteroidota</taxon>
        <taxon>Saprospiria</taxon>
        <taxon>Saprospirales</taxon>
        <taxon>Haliscomenobacteraceae</taxon>
        <taxon>Portibacter</taxon>
    </lineage>
</organism>
<evidence type="ECO:0000256" key="3">
    <source>
        <dbReference type="ARBA" id="ARBA00023237"/>
    </source>
</evidence>
<dbReference type="SUPFAM" id="SSF103088">
    <property type="entry name" value="OmpA-like"/>
    <property type="match status" value="1"/>
</dbReference>
<dbReference type="GO" id="GO:0009279">
    <property type="term" value="C:cell outer membrane"/>
    <property type="evidence" value="ECO:0007669"/>
    <property type="project" value="UniProtKB-SubCell"/>
</dbReference>
<evidence type="ECO:0000313" key="8">
    <source>
        <dbReference type="Proteomes" id="UP001156666"/>
    </source>
</evidence>
<protein>
    <recommendedName>
        <fullName evidence="6">OmpA-like domain-containing protein</fullName>
    </recommendedName>
</protein>
<keyword evidence="3" id="KW-0998">Cell outer membrane</keyword>
<evidence type="ECO:0000256" key="4">
    <source>
        <dbReference type="PROSITE-ProRule" id="PRU00473"/>
    </source>
</evidence>
<name>A0AA37SRY1_9BACT</name>